<dbReference type="STRING" id="930117.SAMN05216225_100355"/>
<proteinExistence type="predicted"/>
<reference evidence="2 3" key="1">
    <citation type="submission" date="2016-11" db="EMBL/GenBank/DDBJ databases">
        <authorList>
            <person name="Jaros S."/>
            <person name="Januszkiewicz K."/>
            <person name="Wedrychowicz H."/>
        </authorList>
    </citation>
    <scope>NUCLEOTIDE SEQUENCE [LARGE SCALE GENOMIC DNA]</scope>
    <source>
        <strain evidence="2 3">IBRC-M 10683</strain>
    </source>
</reference>
<dbReference type="PANTHER" id="PTHR33169">
    <property type="entry name" value="PADR-FAMILY TRANSCRIPTIONAL REGULATOR"/>
    <property type="match status" value="1"/>
</dbReference>
<dbReference type="OrthoDB" id="9814826at2"/>
<dbReference type="EMBL" id="FQVW01000003">
    <property type="protein sequence ID" value="SHF72035.1"/>
    <property type="molecule type" value="Genomic_DNA"/>
</dbReference>
<gene>
    <name evidence="2" type="ORF">SAMN05216225_100355</name>
</gene>
<dbReference type="InterPro" id="IPR005149">
    <property type="entry name" value="Tscrpt_reg_PadR_N"/>
</dbReference>
<evidence type="ECO:0000259" key="1">
    <source>
        <dbReference type="Pfam" id="PF03551"/>
    </source>
</evidence>
<dbReference type="InterPro" id="IPR052509">
    <property type="entry name" value="Metal_resp_DNA-bind_regulator"/>
</dbReference>
<dbReference type="PANTHER" id="PTHR33169:SF13">
    <property type="entry name" value="PADR-FAMILY TRANSCRIPTIONAL REGULATOR"/>
    <property type="match status" value="1"/>
</dbReference>
<dbReference type="SUPFAM" id="SSF46785">
    <property type="entry name" value="Winged helix' DNA-binding domain"/>
    <property type="match status" value="1"/>
</dbReference>
<accession>A0A1M5DYL7</accession>
<feature type="domain" description="Transcription regulator PadR N-terminal" evidence="1">
    <location>
        <begin position="18"/>
        <end position="85"/>
    </location>
</feature>
<dbReference type="InterPro" id="IPR036390">
    <property type="entry name" value="WH_DNA-bd_sf"/>
</dbReference>
<dbReference type="Proteomes" id="UP000183988">
    <property type="component" value="Unassembled WGS sequence"/>
</dbReference>
<protein>
    <submittedName>
        <fullName evidence="2">Transcriptional regulator, PadR family</fullName>
    </submittedName>
</protein>
<name>A0A1M5DYL7_9BACI</name>
<dbReference type="Gene3D" id="1.10.10.10">
    <property type="entry name" value="Winged helix-like DNA-binding domain superfamily/Winged helix DNA-binding domain"/>
    <property type="match status" value="1"/>
</dbReference>
<organism evidence="2 3">
    <name type="scientific">Ornithinibacillus halophilus</name>
    <dbReference type="NCBI Taxonomy" id="930117"/>
    <lineage>
        <taxon>Bacteria</taxon>
        <taxon>Bacillati</taxon>
        <taxon>Bacillota</taxon>
        <taxon>Bacilli</taxon>
        <taxon>Bacillales</taxon>
        <taxon>Bacillaceae</taxon>
        <taxon>Ornithinibacillus</taxon>
    </lineage>
</organism>
<sequence>MSSNEKTPMTEAMYYVLLALINPLHGYAVMDEVHKVSNKRVTMGPGTLYGILKRLQKMNYIRMTKSDGRRKVYHITSYGEKALEQEYQRLASLVQDGKHYWKGADNDE</sequence>
<evidence type="ECO:0000313" key="2">
    <source>
        <dbReference type="EMBL" id="SHF72035.1"/>
    </source>
</evidence>
<evidence type="ECO:0000313" key="3">
    <source>
        <dbReference type="Proteomes" id="UP000183988"/>
    </source>
</evidence>
<dbReference type="AlphaFoldDB" id="A0A1M5DYL7"/>
<dbReference type="InterPro" id="IPR036388">
    <property type="entry name" value="WH-like_DNA-bd_sf"/>
</dbReference>
<dbReference type="Pfam" id="PF03551">
    <property type="entry name" value="PadR"/>
    <property type="match status" value="1"/>
</dbReference>
<keyword evidence="3" id="KW-1185">Reference proteome</keyword>